<dbReference type="SMART" id="SM00644">
    <property type="entry name" value="Ami_2"/>
    <property type="match status" value="1"/>
</dbReference>
<dbReference type="InterPro" id="IPR051206">
    <property type="entry name" value="NAMLAA_amidase_2"/>
</dbReference>
<dbReference type="InterPro" id="IPR036505">
    <property type="entry name" value="Amidase/PGRP_sf"/>
</dbReference>
<keyword evidence="4" id="KW-0961">Cell wall biogenesis/degradation</keyword>
<dbReference type="PANTHER" id="PTHR30417:SF1">
    <property type="entry name" value="N-ACETYLMURAMOYL-L-ALANINE AMIDASE AMID"/>
    <property type="match status" value="1"/>
</dbReference>
<evidence type="ECO:0000256" key="1">
    <source>
        <dbReference type="ARBA" id="ARBA00001561"/>
    </source>
</evidence>
<name>A0ABT0Z1R9_9FLAO</name>
<dbReference type="Pfam" id="PF01510">
    <property type="entry name" value="Amidase_2"/>
    <property type="match status" value="1"/>
</dbReference>
<keyword evidence="3 6" id="KW-0378">Hydrolase</keyword>
<dbReference type="InterPro" id="IPR002502">
    <property type="entry name" value="Amidase_domain"/>
</dbReference>
<dbReference type="CDD" id="cd06583">
    <property type="entry name" value="PGRP"/>
    <property type="match status" value="1"/>
</dbReference>
<organism evidence="6 7">
    <name type="scientific">Gramella jeungdoensis</name>
    <dbReference type="NCBI Taxonomy" id="708091"/>
    <lineage>
        <taxon>Bacteria</taxon>
        <taxon>Pseudomonadati</taxon>
        <taxon>Bacteroidota</taxon>
        <taxon>Flavobacteriia</taxon>
        <taxon>Flavobacteriales</taxon>
        <taxon>Flavobacteriaceae</taxon>
        <taxon>Christiangramia</taxon>
    </lineage>
</organism>
<dbReference type="EC" id="3.5.1.28" evidence="2"/>
<sequence length="310" mass="35761">MRISFSILGIFILLLTACSPNPYRKTNRIHKKQLKRYAKELRVFPMEQEDSPSQVNYGPYPVGTTNFNLRRPNYVVIHHTAQDSVRQTLNTFTIPRTQVSAHYVISDKGEVFHMLNDYFRAWHGGVGKWGNNTDLNSTSIGIELDNDGDEEFTYAQINSLLDLLKNLKEKYGIPTENFIGHSDIAPTRKVDPNANFPWKKLAEEGYGLWYDTEEVKKLHLDKDTIRDESIKSNDTLDLRTQPLPKQAIDSSLIVPQNFDPLLALRVIGYDISDPEAAIKAFKLHFIQENINAEFTDYELKVLYNLYQKYL</sequence>
<dbReference type="SUPFAM" id="SSF55846">
    <property type="entry name" value="N-acetylmuramoyl-L-alanine amidase-like"/>
    <property type="match status" value="1"/>
</dbReference>
<evidence type="ECO:0000256" key="3">
    <source>
        <dbReference type="ARBA" id="ARBA00022801"/>
    </source>
</evidence>
<dbReference type="RefSeq" id="WP_252112971.1">
    <property type="nucleotide sequence ID" value="NZ_JAMSCK010000003.1"/>
</dbReference>
<dbReference type="Proteomes" id="UP001155077">
    <property type="component" value="Unassembled WGS sequence"/>
</dbReference>
<protein>
    <recommendedName>
        <fullName evidence="2">N-acetylmuramoyl-L-alanine amidase</fullName>
        <ecNumber evidence="2">3.5.1.28</ecNumber>
    </recommendedName>
</protein>
<reference evidence="6" key="1">
    <citation type="submission" date="2022-06" db="EMBL/GenBank/DDBJ databases">
        <title>Gramella sediminis sp. nov., isolated from deep-sea sediment of the Indian Ocean.</title>
        <authorList>
            <person name="Yang L."/>
        </authorList>
    </citation>
    <scope>NUCLEOTIDE SEQUENCE</scope>
    <source>
        <strain evidence="6">HMD3159</strain>
    </source>
</reference>
<dbReference type="PANTHER" id="PTHR30417">
    <property type="entry name" value="N-ACETYLMURAMOYL-L-ALANINE AMIDASE AMID"/>
    <property type="match status" value="1"/>
</dbReference>
<comment type="catalytic activity">
    <reaction evidence="1">
        <text>Hydrolyzes the link between N-acetylmuramoyl residues and L-amino acid residues in certain cell-wall glycopeptides.</text>
        <dbReference type="EC" id="3.5.1.28"/>
    </reaction>
</comment>
<gene>
    <name evidence="6" type="ORF">NE848_09815</name>
</gene>
<evidence type="ECO:0000256" key="2">
    <source>
        <dbReference type="ARBA" id="ARBA00011901"/>
    </source>
</evidence>
<keyword evidence="7" id="KW-1185">Reference proteome</keyword>
<proteinExistence type="predicted"/>
<evidence type="ECO:0000256" key="4">
    <source>
        <dbReference type="ARBA" id="ARBA00023316"/>
    </source>
</evidence>
<dbReference type="Gene3D" id="3.40.80.10">
    <property type="entry name" value="Peptidoglycan recognition protein-like"/>
    <property type="match status" value="1"/>
</dbReference>
<evidence type="ECO:0000313" key="7">
    <source>
        <dbReference type="Proteomes" id="UP001155077"/>
    </source>
</evidence>
<accession>A0ABT0Z1R9</accession>
<dbReference type="GO" id="GO:0008745">
    <property type="term" value="F:N-acetylmuramoyl-L-alanine amidase activity"/>
    <property type="evidence" value="ECO:0007669"/>
    <property type="project" value="UniProtKB-EC"/>
</dbReference>
<feature type="domain" description="N-acetylmuramoyl-L-alanine amidase" evidence="5">
    <location>
        <begin position="60"/>
        <end position="193"/>
    </location>
</feature>
<dbReference type="PROSITE" id="PS51257">
    <property type="entry name" value="PROKAR_LIPOPROTEIN"/>
    <property type="match status" value="1"/>
</dbReference>
<comment type="caution">
    <text evidence="6">The sequence shown here is derived from an EMBL/GenBank/DDBJ whole genome shotgun (WGS) entry which is preliminary data.</text>
</comment>
<evidence type="ECO:0000313" key="6">
    <source>
        <dbReference type="EMBL" id="MCM8569677.1"/>
    </source>
</evidence>
<evidence type="ECO:0000259" key="5">
    <source>
        <dbReference type="SMART" id="SM00644"/>
    </source>
</evidence>
<dbReference type="EMBL" id="JAMSCK010000003">
    <property type="protein sequence ID" value="MCM8569677.1"/>
    <property type="molecule type" value="Genomic_DNA"/>
</dbReference>